<dbReference type="Proteomes" id="UP001195483">
    <property type="component" value="Unassembled WGS sequence"/>
</dbReference>
<keyword evidence="2" id="KW-1185">Reference proteome</keyword>
<dbReference type="AlphaFoldDB" id="A0AAE0TKG2"/>
<protein>
    <recommendedName>
        <fullName evidence="3">Endonuclease/exonuclease/phosphatase domain-containing protein</fullName>
    </recommendedName>
</protein>
<reference evidence="1" key="3">
    <citation type="submission" date="2023-05" db="EMBL/GenBank/DDBJ databases">
        <authorList>
            <person name="Smith C.H."/>
        </authorList>
    </citation>
    <scope>NUCLEOTIDE SEQUENCE</scope>
    <source>
        <strain evidence="1">CHS0354</strain>
        <tissue evidence="1">Mantle</tissue>
    </source>
</reference>
<name>A0AAE0TKG2_9BIVA</name>
<sequence>MYTQARTAVDLTICTPKLAQLTNWLVEHESTLDNDHFPIIISLQMTVQQNPIEVPLRWKYSKAHWEHVKYYLSNRNTNEIEHPDIITCKNNITKAIHEAAVLIVKLVPNTSGGKQIQELRKNLISLEEHEEYTKPPDQAHWTVPKPRINTKATELGNKLKQELKLKSIFAIIIQDTYSSFVKIYTDVSKTTEPTRTASTIVIQSTTYKWEPDLRITSLIIHHKSDIS</sequence>
<dbReference type="EMBL" id="JAEAOA010001331">
    <property type="protein sequence ID" value="KAK3611629.1"/>
    <property type="molecule type" value="Genomic_DNA"/>
</dbReference>
<accession>A0AAE0TKG2</accession>
<evidence type="ECO:0000313" key="2">
    <source>
        <dbReference type="Proteomes" id="UP001195483"/>
    </source>
</evidence>
<evidence type="ECO:0000313" key="1">
    <source>
        <dbReference type="EMBL" id="KAK3611629.1"/>
    </source>
</evidence>
<reference evidence="1" key="2">
    <citation type="journal article" date="2021" name="Genome Biol. Evol.">
        <title>Developing a high-quality reference genome for a parasitic bivalve with doubly uniparental inheritance (Bivalvia: Unionida).</title>
        <authorList>
            <person name="Smith C.H."/>
        </authorList>
    </citation>
    <scope>NUCLEOTIDE SEQUENCE</scope>
    <source>
        <strain evidence="1">CHS0354</strain>
        <tissue evidence="1">Mantle</tissue>
    </source>
</reference>
<reference evidence="1" key="1">
    <citation type="journal article" date="2021" name="Genome Biol. Evol.">
        <title>A High-Quality Reference Genome for a Parasitic Bivalve with Doubly Uniparental Inheritance (Bivalvia: Unionida).</title>
        <authorList>
            <person name="Smith C.H."/>
        </authorList>
    </citation>
    <scope>NUCLEOTIDE SEQUENCE</scope>
    <source>
        <strain evidence="1">CHS0354</strain>
    </source>
</reference>
<gene>
    <name evidence="1" type="ORF">CHS0354_021866</name>
</gene>
<organism evidence="1 2">
    <name type="scientific">Potamilus streckersoni</name>
    <dbReference type="NCBI Taxonomy" id="2493646"/>
    <lineage>
        <taxon>Eukaryota</taxon>
        <taxon>Metazoa</taxon>
        <taxon>Spiralia</taxon>
        <taxon>Lophotrochozoa</taxon>
        <taxon>Mollusca</taxon>
        <taxon>Bivalvia</taxon>
        <taxon>Autobranchia</taxon>
        <taxon>Heteroconchia</taxon>
        <taxon>Palaeoheterodonta</taxon>
        <taxon>Unionida</taxon>
        <taxon>Unionoidea</taxon>
        <taxon>Unionidae</taxon>
        <taxon>Ambleminae</taxon>
        <taxon>Lampsilini</taxon>
        <taxon>Potamilus</taxon>
    </lineage>
</organism>
<comment type="caution">
    <text evidence="1">The sequence shown here is derived from an EMBL/GenBank/DDBJ whole genome shotgun (WGS) entry which is preliminary data.</text>
</comment>
<evidence type="ECO:0008006" key="3">
    <source>
        <dbReference type="Google" id="ProtNLM"/>
    </source>
</evidence>
<proteinExistence type="predicted"/>